<dbReference type="PANTHER" id="PTHR30269">
    <property type="entry name" value="TRANSMEMBRANE PROTEIN YFCA"/>
    <property type="match status" value="1"/>
</dbReference>
<dbReference type="GO" id="GO:0005886">
    <property type="term" value="C:plasma membrane"/>
    <property type="evidence" value="ECO:0007669"/>
    <property type="project" value="UniProtKB-SubCell"/>
</dbReference>
<keyword evidence="7 8" id="KW-0472">Membrane</keyword>
<evidence type="ECO:0000256" key="7">
    <source>
        <dbReference type="ARBA" id="ARBA00023136"/>
    </source>
</evidence>
<dbReference type="EMBL" id="LVJZ01000003">
    <property type="protein sequence ID" value="ODB97910.1"/>
    <property type="molecule type" value="Genomic_DNA"/>
</dbReference>
<organism evidence="9 10">
    <name type="scientific">Candidatus Thiodiazotropha endoloripes</name>
    <dbReference type="NCBI Taxonomy" id="1818881"/>
    <lineage>
        <taxon>Bacteria</taxon>
        <taxon>Pseudomonadati</taxon>
        <taxon>Pseudomonadota</taxon>
        <taxon>Gammaproteobacteria</taxon>
        <taxon>Chromatiales</taxon>
        <taxon>Sedimenticolaceae</taxon>
        <taxon>Candidatus Thiodiazotropha</taxon>
    </lineage>
</organism>
<dbReference type="Pfam" id="PF01925">
    <property type="entry name" value="TauE"/>
    <property type="match status" value="1"/>
</dbReference>
<comment type="similarity">
    <text evidence="2 8">Belongs to the 4-toluene sulfonate uptake permease (TSUP) (TC 2.A.102) family.</text>
</comment>
<feature type="transmembrane region" description="Helical" evidence="8">
    <location>
        <begin position="75"/>
        <end position="94"/>
    </location>
</feature>
<dbReference type="STRING" id="1818881.A3196_14780"/>
<reference evidence="9 10" key="1">
    <citation type="submission" date="2016-03" db="EMBL/GenBank/DDBJ databases">
        <title>Chemosynthetic sulphur-oxidizing symbionts of marine invertebrate animals are capable of nitrogen fixation.</title>
        <authorList>
            <person name="Petersen J.M."/>
            <person name="Kemper A."/>
            <person name="Gruber-Vodicka H."/>
            <person name="Cardini U."/>
            <person name="Geest Mvander."/>
            <person name="Kleiner M."/>
            <person name="Bulgheresi S."/>
            <person name="Fussmann M."/>
            <person name="Herbold C."/>
            <person name="Seah B.K.B."/>
            <person name="Antony C.Paul."/>
            <person name="Liu D."/>
            <person name="Belitz A."/>
            <person name="Weber M."/>
        </authorList>
    </citation>
    <scope>NUCLEOTIDE SEQUENCE [LARGE SCALE GENOMIC DNA]</scope>
    <source>
        <strain evidence="9">G_D</strain>
    </source>
</reference>
<name>A0A1E2UT48_9GAMM</name>
<keyword evidence="5 8" id="KW-0812">Transmembrane</keyword>
<dbReference type="InterPro" id="IPR052017">
    <property type="entry name" value="TSUP"/>
</dbReference>
<proteinExistence type="inferred from homology"/>
<evidence type="ECO:0000256" key="5">
    <source>
        <dbReference type="ARBA" id="ARBA00022692"/>
    </source>
</evidence>
<evidence type="ECO:0000256" key="3">
    <source>
        <dbReference type="ARBA" id="ARBA00022448"/>
    </source>
</evidence>
<evidence type="ECO:0000313" key="9">
    <source>
        <dbReference type="EMBL" id="ODB97910.1"/>
    </source>
</evidence>
<keyword evidence="10" id="KW-1185">Reference proteome</keyword>
<feature type="transmembrane region" description="Helical" evidence="8">
    <location>
        <begin position="225"/>
        <end position="243"/>
    </location>
</feature>
<dbReference type="AlphaFoldDB" id="A0A1E2UT48"/>
<evidence type="ECO:0000256" key="2">
    <source>
        <dbReference type="ARBA" id="ARBA00009142"/>
    </source>
</evidence>
<evidence type="ECO:0000256" key="4">
    <source>
        <dbReference type="ARBA" id="ARBA00022475"/>
    </source>
</evidence>
<keyword evidence="6 8" id="KW-1133">Transmembrane helix</keyword>
<feature type="transmembrane region" description="Helical" evidence="8">
    <location>
        <begin position="131"/>
        <end position="157"/>
    </location>
</feature>
<sequence length="244" mass="26010">MLEALSTTNIIIAAIIICSAYLVRGIAGFGSGLIAIPLLALMLPLTVAVPLIVLLDYMASASHGVKHREAICWRDILPLVPFSIVGVLMALYLFNSVDAQVLRYGLGVFLLLFAVYSLFSVTPNAAPSLLWAAPGGTLGGFIGTLFGTGGPFYVLYLKLRGLNKTEFRATFATIFLIDGIGRLIGYMATGFFDLALLKVVAVAIPLMAIGMYIGGQIHSNLSQQTFQRGISVLLIISGISLLLK</sequence>
<comment type="caution">
    <text evidence="9">The sequence shown here is derived from an EMBL/GenBank/DDBJ whole genome shotgun (WGS) entry which is preliminary data.</text>
</comment>
<keyword evidence="4 8" id="KW-1003">Cell membrane</keyword>
<evidence type="ECO:0000256" key="6">
    <source>
        <dbReference type="ARBA" id="ARBA00022989"/>
    </source>
</evidence>
<dbReference type="InterPro" id="IPR002781">
    <property type="entry name" value="TM_pro_TauE-like"/>
</dbReference>
<dbReference type="Proteomes" id="UP000094849">
    <property type="component" value="Unassembled WGS sequence"/>
</dbReference>
<evidence type="ECO:0000313" key="10">
    <source>
        <dbReference type="Proteomes" id="UP000094849"/>
    </source>
</evidence>
<evidence type="ECO:0000256" key="8">
    <source>
        <dbReference type="RuleBase" id="RU363041"/>
    </source>
</evidence>
<protein>
    <recommendedName>
        <fullName evidence="8">Probable membrane transporter protein</fullName>
    </recommendedName>
</protein>
<dbReference type="OrthoDB" id="5801432at2"/>
<evidence type="ECO:0000256" key="1">
    <source>
        <dbReference type="ARBA" id="ARBA00004651"/>
    </source>
</evidence>
<feature type="transmembrane region" description="Helical" evidence="8">
    <location>
        <begin position="101"/>
        <end position="119"/>
    </location>
</feature>
<dbReference type="PANTHER" id="PTHR30269:SF37">
    <property type="entry name" value="MEMBRANE TRANSPORTER PROTEIN"/>
    <property type="match status" value="1"/>
</dbReference>
<keyword evidence="3" id="KW-0813">Transport</keyword>
<feature type="transmembrane region" description="Helical" evidence="8">
    <location>
        <begin position="194"/>
        <end position="213"/>
    </location>
</feature>
<gene>
    <name evidence="9" type="ORF">A3196_14780</name>
</gene>
<accession>A0A1E2UT48</accession>
<feature type="transmembrane region" description="Helical" evidence="8">
    <location>
        <begin position="35"/>
        <end position="55"/>
    </location>
</feature>
<comment type="subcellular location">
    <subcellularLocation>
        <location evidence="1 8">Cell membrane</location>
        <topology evidence="1 8">Multi-pass membrane protein</topology>
    </subcellularLocation>
</comment>
<feature type="transmembrane region" description="Helical" evidence="8">
    <location>
        <begin position="6"/>
        <end position="23"/>
    </location>
</feature>
<dbReference type="RefSeq" id="WP_069005885.1">
    <property type="nucleotide sequence ID" value="NZ_LVJW01000003.1"/>
</dbReference>